<dbReference type="Proteomes" id="UP000007875">
    <property type="component" value="Unassembled WGS sequence"/>
</dbReference>
<dbReference type="InterPro" id="IPR036348">
    <property type="entry name" value="WIBG_N_sf"/>
</dbReference>
<dbReference type="GO" id="GO:0003723">
    <property type="term" value="F:RNA binding"/>
    <property type="evidence" value="ECO:0007669"/>
    <property type="project" value="TreeGrafter"/>
</dbReference>
<comment type="subunit">
    <text evidence="2">Interacts (via N-terminus) with magoh and rbm8a; the interaction is direct. Associates (eIF2A-like region) with the 40S ribosomal subunit and the 48S preinitiation complex.</text>
</comment>
<proteinExistence type="inferred from homology"/>
<dbReference type="AlphaFoldDB" id="H2ZGG2"/>
<feature type="compositionally biased region" description="Polar residues" evidence="3">
    <location>
        <begin position="76"/>
        <end position="94"/>
    </location>
</feature>
<dbReference type="STRING" id="51511.ENSCSAVP00000016678"/>
<dbReference type="InterPro" id="IPR015362">
    <property type="entry name" value="WIBG_mago-bd"/>
</dbReference>
<dbReference type="HOGENOM" id="CLU_074603_3_0_1"/>
<evidence type="ECO:0000256" key="1">
    <source>
        <dbReference type="ARBA" id="ARBA00009394"/>
    </source>
</evidence>
<evidence type="ECO:0000256" key="2">
    <source>
        <dbReference type="ARBA" id="ARBA00025900"/>
    </source>
</evidence>
<dbReference type="InParanoid" id="H2ZGG2"/>
<dbReference type="GeneTree" id="ENSGT00730000111107"/>
<dbReference type="SMART" id="SM01273">
    <property type="entry name" value="Mago-bind"/>
    <property type="match status" value="1"/>
</dbReference>
<sequence length="221" mass="25131">MNDQQHNLKISQATGIVRDERGVAFIPATQRPDGTWRKAQRVKEGYVPEEDVKRYETSSARNRRLAPACPGLSPDFLTQSAPKKTVPGLSSNISGHVDLPLSKGAKKNLKRKEQRQKKKNEQTEVMIQQQYTDLVKGEKDISELSEKMEFCKVSSSNHTLSNFKVDDVAKKIKNLNKKIRQIDELQAKIDSGVISNPDKTQLEKIRKRQEFVNELNQLESC</sequence>
<comment type="similarity">
    <text evidence="1">Belongs to the pym family.</text>
</comment>
<keyword evidence="6" id="KW-1185">Reference proteome</keyword>
<dbReference type="SUPFAM" id="SSF101931">
    <property type="entry name" value="Pym (Within the bgcn gene intron protein, WIBG), N-terminal domain"/>
    <property type="match status" value="1"/>
</dbReference>
<feature type="compositionally biased region" description="Basic residues" evidence="3">
    <location>
        <begin position="104"/>
        <end position="118"/>
    </location>
</feature>
<dbReference type="GO" id="GO:0035145">
    <property type="term" value="C:exon-exon junction complex"/>
    <property type="evidence" value="ECO:0007669"/>
    <property type="project" value="TreeGrafter"/>
</dbReference>
<reference evidence="5" key="3">
    <citation type="submission" date="2025-09" db="UniProtKB">
        <authorList>
            <consortium name="Ensembl"/>
        </authorList>
    </citation>
    <scope>IDENTIFICATION</scope>
</reference>
<dbReference type="PANTHER" id="PTHR22959:SF0">
    <property type="entry name" value="PARTNER OF Y14 AND MAGO"/>
    <property type="match status" value="1"/>
</dbReference>
<dbReference type="GO" id="GO:1903259">
    <property type="term" value="P:exon-exon junction complex disassembly"/>
    <property type="evidence" value="ECO:0007669"/>
    <property type="project" value="InterPro"/>
</dbReference>
<name>H2ZGG2_CIOSA</name>
<reference evidence="6" key="1">
    <citation type="submission" date="2003-08" db="EMBL/GenBank/DDBJ databases">
        <authorList>
            <person name="Birren B."/>
            <person name="Nusbaum C."/>
            <person name="Abebe A."/>
            <person name="Abouelleil A."/>
            <person name="Adekoya E."/>
            <person name="Ait-zahra M."/>
            <person name="Allen N."/>
            <person name="Allen T."/>
            <person name="An P."/>
            <person name="Anderson M."/>
            <person name="Anderson S."/>
            <person name="Arachchi H."/>
            <person name="Armbruster J."/>
            <person name="Bachantsang P."/>
            <person name="Baldwin J."/>
            <person name="Barry A."/>
            <person name="Bayul T."/>
            <person name="Blitshsteyn B."/>
            <person name="Bloom T."/>
            <person name="Blye J."/>
            <person name="Boguslavskiy L."/>
            <person name="Borowsky M."/>
            <person name="Boukhgalter B."/>
            <person name="Brunache A."/>
            <person name="Butler J."/>
            <person name="Calixte N."/>
            <person name="Calvo S."/>
            <person name="Camarata J."/>
            <person name="Campo K."/>
            <person name="Chang J."/>
            <person name="Cheshatsang Y."/>
            <person name="Citroen M."/>
            <person name="Collymore A."/>
            <person name="Considine T."/>
            <person name="Cook A."/>
            <person name="Cooke P."/>
            <person name="Corum B."/>
            <person name="Cuomo C."/>
            <person name="David R."/>
            <person name="Dawoe T."/>
            <person name="Degray S."/>
            <person name="Dodge S."/>
            <person name="Dooley K."/>
            <person name="Dorje P."/>
            <person name="Dorjee K."/>
            <person name="Dorris L."/>
            <person name="Duffey N."/>
            <person name="Dupes A."/>
            <person name="Elkins T."/>
            <person name="Engels R."/>
            <person name="Erickson J."/>
            <person name="Farina A."/>
            <person name="Faro S."/>
            <person name="Ferreira P."/>
            <person name="Fischer H."/>
            <person name="Fitzgerald M."/>
            <person name="Foley K."/>
            <person name="Gage D."/>
            <person name="Galagan J."/>
            <person name="Gearin G."/>
            <person name="Gnerre S."/>
            <person name="Gnirke A."/>
            <person name="Goyette A."/>
            <person name="Graham J."/>
            <person name="Grandbois E."/>
            <person name="Gyaltsen K."/>
            <person name="Hafez N."/>
            <person name="Hagopian D."/>
            <person name="Hagos B."/>
            <person name="Hall J."/>
            <person name="Hatcher B."/>
            <person name="Heller A."/>
            <person name="Higgins H."/>
            <person name="Honan T."/>
            <person name="Horn A."/>
            <person name="Houde N."/>
            <person name="Hughes L."/>
            <person name="Hulme W."/>
            <person name="Husby E."/>
            <person name="Iliev I."/>
            <person name="Jaffe D."/>
            <person name="Jones C."/>
            <person name="Kamal M."/>
            <person name="Kamat A."/>
            <person name="Kamvysselis M."/>
            <person name="Karlsson E."/>
            <person name="Kells C."/>
            <person name="Kieu A."/>
            <person name="Kisner P."/>
            <person name="Kodira C."/>
            <person name="Kulbokas E."/>
            <person name="Labutti K."/>
            <person name="Lama D."/>
            <person name="Landers T."/>
            <person name="Leger J."/>
            <person name="Levine S."/>
            <person name="Lewis D."/>
            <person name="Lewis T."/>
            <person name="Lindblad-toh K."/>
            <person name="Liu X."/>
            <person name="Lokyitsang T."/>
            <person name="Lokyitsang Y."/>
            <person name="Lucien O."/>
            <person name="Lui A."/>
            <person name="Ma L.J."/>
            <person name="Mabbitt R."/>
            <person name="Macdonald J."/>
            <person name="Maclean C."/>
            <person name="Major J."/>
            <person name="Manning J."/>
            <person name="Marabella R."/>
            <person name="Maru K."/>
            <person name="Matthews C."/>
            <person name="Mauceli E."/>
            <person name="Mccarthy M."/>
            <person name="Mcdonough S."/>
            <person name="Mcghee T."/>
            <person name="Meldrim J."/>
            <person name="Meneus L."/>
            <person name="Mesirov J."/>
            <person name="Mihalev A."/>
            <person name="Mihova T."/>
            <person name="Mikkelsen T."/>
            <person name="Mlenga V."/>
            <person name="Moru K."/>
            <person name="Mozes J."/>
            <person name="Mulrain L."/>
            <person name="Munson G."/>
            <person name="Naylor J."/>
            <person name="Newes C."/>
            <person name="Nguyen C."/>
            <person name="Nguyen N."/>
            <person name="Nguyen T."/>
            <person name="Nicol R."/>
            <person name="Nielsen C."/>
            <person name="Nizzari M."/>
            <person name="Norbu C."/>
            <person name="Norbu N."/>
            <person name="O'donnell P."/>
            <person name="Okoawo O."/>
            <person name="O'leary S."/>
            <person name="Omotosho B."/>
            <person name="O'neill K."/>
            <person name="Osman S."/>
            <person name="Parker S."/>
            <person name="Perrin D."/>
            <person name="Phunkhang P."/>
            <person name="Piqani B."/>
            <person name="Purcell S."/>
            <person name="Rachupka T."/>
            <person name="Ramasamy U."/>
            <person name="Rameau R."/>
            <person name="Ray V."/>
            <person name="Raymond C."/>
            <person name="Retta R."/>
            <person name="Richardson S."/>
            <person name="Rise C."/>
            <person name="Rodriguez J."/>
            <person name="Rogers J."/>
            <person name="Rogov P."/>
            <person name="Rutman M."/>
            <person name="Schupbach R."/>
            <person name="Seaman C."/>
            <person name="Settipalli S."/>
            <person name="Sharpe T."/>
            <person name="Sheridan J."/>
            <person name="Sherpa N."/>
            <person name="Shi J."/>
            <person name="Smirnov S."/>
            <person name="Smith C."/>
            <person name="Sougnez C."/>
            <person name="Spencer B."/>
            <person name="Stalker J."/>
            <person name="Stange-thomann N."/>
            <person name="Stavropoulos S."/>
            <person name="Stetson K."/>
            <person name="Stone C."/>
            <person name="Stone S."/>
            <person name="Stubbs M."/>
            <person name="Talamas J."/>
            <person name="Tchuinga P."/>
            <person name="Tenzing P."/>
            <person name="Tesfaye S."/>
            <person name="Theodore J."/>
            <person name="Thoulutsang Y."/>
            <person name="Topham K."/>
            <person name="Towey S."/>
            <person name="Tsamla T."/>
            <person name="Tsomo N."/>
            <person name="Vallee D."/>
            <person name="Vassiliev H."/>
            <person name="Venkataraman V."/>
            <person name="Vinson J."/>
            <person name="Vo A."/>
            <person name="Wade C."/>
            <person name="Wang S."/>
            <person name="Wangchuk T."/>
            <person name="Wangdi T."/>
            <person name="Whittaker C."/>
            <person name="Wilkinson J."/>
            <person name="Wu Y."/>
            <person name="Wyman D."/>
            <person name="Yadav S."/>
            <person name="Yang S."/>
            <person name="Yang X."/>
            <person name="Yeager S."/>
            <person name="Yee E."/>
            <person name="Young G."/>
            <person name="Zainoun J."/>
            <person name="Zembeck L."/>
            <person name="Zimmer A."/>
            <person name="Zody M."/>
            <person name="Lander E."/>
        </authorList>
    </citation>
    <scope>NUCLEOTIDE SEQUENCE [LARGE SCALE GENOMIC DNA]</scope>
</reference>
<protein>
    <recommendedName>
        <fullName evidence="4">WIBG Mago-binding domain-containing protein</fullName>
    </recommendedName>
</protein>
<evidence type="ECO:0000256" key="3">
    <source>
        <dbReference type="SAM" id="MobiDB-lite"/>
    </source>
</evidence>
<dbReference type="Pfam" id="PF09282">
    <property type="entry name" value="Mago-bind"/>
    <property type="match status" value="1"/>
</dbReference>
<evidence type="ECO:0000259" key="4">
    <source>
        <dbReference type="SMART" id="SM01273"/>
    </source>
</evidence>
<dbReference type="PANTHER" id="PTHR22959">
    <property type="entry name" value="PYM PROTEIN"/>
    <property type="match status" value="1"/>
</dbReference>
<evidence type="ECO:0000313" key="5">
    <source>
        <dbReference type="Ensembl" id="ENSCSAVP00000016678.1"/>
    </source>
</evidence>
<dbReference type="Ensembl" id="ENSCSAVT00000016860.1">
    <property type="protein sequence ID" value="ENSCSAVP00000016678.1"/>
    <property type="gene ID" value="ENSCSAVG00000009805.1"/>
</dbReference>
<dbReference type="GO" id="GO:0005737">
    <property type="term" value="C:cytoplasm"/>
    <property type="evidence" value="ECO:0007669"/>
    <property type="project" value="TreeGrafter"/>
</dbReference>
<feature type="region of interest" description="Disordered" evidence="3">
    <location>
        <begin position="53"/>
        <end position="122"/>
    </location>
</feature>
<feature type="domain" description="WIBG Mago-binding" evidence="4">
    <location>
        <begin position="22"/>
        <end position="48"/>
    </location>
</feature>
<evidence type="ECO:0000313" key="6">
    <source>
        <dbReference type="Proteomes" id="UP000007875"/>
    </source>
</evidence>
<reference evidence="5" key="2">
    <citation type="submission" date="2025-08" db="UniProtKB">
        <authorList>
            <consortium name="Ensembl"/>
        </authorList>
    </citation>
    <scope>IDENTIFICATION</scope>
</reference>
<accession>H2ZGG2</accession>
<dbReference type="eggNOG" id="KOG4325">
    <property type="taxonomic scope" value="Eukaryota"/>
</dbReference>
<dbReference type="OMA" id="IPGCADS"/>
<dbReference type="FunCoup" id="H2ZGG2">
    <property type="interactions" value="217"/>
</dbReference>
<organism evidence="5 6">
    <name type="scientific">Ciona savignyi</name>
    <name type="common">Pacific transparent sea squirt</name>
    <dbReference type="NCBI Taxonomy" id="51511"/>
    <lineage>
        <taxon>Eukaryota</taxon>
        <taxon>Metazoa</taxon>
        <taxon>Chordata</taxon>
        <taxon>Tunicata</taxon>
        <taxon>Ascidiacea</taxon>
        <taxon>Phlebobranchia</taxon>
        <taxon>Cionidae</taxon>
        <taxon>Ciona</taxon>
    </lineage>
</organism>
<dbReference type="InterPro" id="IPR039333">
    <property type="entry name" value="PYM1"/>
</dbReference>